<gene>
    <name evidence="10" type="ORF">CEN92_162</name>
</gene>
<evidence type="ECO:0000256" key="4">
    <source>
        <dbReference type="ARBA" id="ARBA00022519"/>
    </source>
</evidence>
<dbReference type="GO" id="GO:0015628">
    <property type="term" value="P:protein secretion by the type II secretion system"/>
    <property type="evidence" value="ECO:0007669"/>
    <property type="project" value="TreeGrafter"/>
</dbReference>
<keyword evidence="6 8" id="KW-1133">Transmembrane helix</keyword>
<dbReference type="GO" id="GO:0005886">
    <property type="term" value="C:plasma membrane"/>
    <property type="evidence" value="ECO:0007669"/>
    <property type="project" value="UniProtKB-SubCell"/>
</dbReference>
<dbReference type="InterPro" id="IPR003004">
    <property type="entry name" value="GspF/PilC"/>
</dbReference>
<evidence type="ECO:0000313" key="10">
    <source>
        <dbReference type="EMBL" id="TSC92059.1"/>
    </source>
</evidence>
<dbReference type="AlphaFoldDB" id="A0A554LHB1"/>
<comment type="similarity">
    <text evidence="2">Belongs to the GSP F family.</text>
</comment>
<comment type="caution">
    <text evidence="10">The sequence shown here is derived from an EMBL/GenBank/DDBJ whole genome shotgun (WGS) entry which is preliminary data.</text>
</comment>
<keyword evidence="4" id="KW-0997">Cell inner membrane</keyword>
<protein>
    <submittedName>
        <fullName evidence="10">Putative Type IV pilus assembly protein PilC</fullName>
    </submittedName>
</protein>
<proteinExistence type="inferred from homology"/>
<feature type="non-terminal residue" evidence="10">
    <location>
        <position position="1"/>
    </location>
</feature>
<dbReference type="InterPro" id="IPR018076">
    <property type="entry name" value="T2SS_GspF_dom"/>
</dbReference>
<keyword evidence="3" id="KW-1003">Cell membrane</keyword>
<dbReference type="InterPro" id="IPR042094">
    <property type="entry name" value="T2SS_GspF_sf"/>
</dbReference>
<evidence type="ECO:0000256" key="3">
    <source>
        <dbReference type="ARBA" id="ARBA00022475"/>
    </source>
</evidence>
<evidence type="ECO:0000256" key="7">
    <source>
        <dbReference type="ARBA" id="ARBA00023136"/>
    </source>
</evidence>
<sequence>SFSKALGKHPDIFNETYTKIIESGEKSGRLDKVMLKLSKDLEKDYDLTGKIRGALMYPAFILFVLIVIVIVLLIYVIPELKVIFEESGVQLPILTRIIVAASDFFTKFWWLILIILIVGVTFSRRYLKTDKGSYAFDKFKLHVPILKGVVQNIYMSRFTRSLSALVSAGIPMIDVLETTKGVIGSRVYEKEVENIIKEVEAGASVSKAMKASPYFPPVVTSLVSVGEKSGKTDYILKNLSTFLEKEVDNTVKNLTSLLEPVIMVILGVGIAIIIASVIMPIYGLVQVIQ</sequence>
<feature type="transmembrane region" description="Helical" evidence="8">
    <location>
        <begin position="261"/>
        <end position="285"/>
    </location>
</feature>
<dbReference type="PRINTS" id="PR00812">
    <property type="entry name" value="BCTERIALGSPF"/>
</dbReference>
<feature type="domain" description="Type II secretion system protein GspF" evidence="9">
    <location>
        <begin position="1"/>
        <end position="78"/>
    </location>
</feature>
<feature type="transmembrane region" description="Helical" evidence="8">
    <location>
        <begin position="55"/>
        <end position="77"/>
    </location>
</feature>
<evidence type="ECO:0000313" key="11">
    <source>
        <dbReference type="Proteomes" id="UP000318296"/>
    </source>
</evidence>
<keyword evidence="5 8" id="KW-0812">Transmembrane</keyword>
<feature type="transmembrane region" description="Helical" evidence="8">
    <location>
        <begin position="97"/>
        <end position="122"/>
    </location>
</feature>
<organism evidence="10 11">
    <name type="scientific">Candidatus Berkelbacteria bacterium Licking1014_96</name>
    <dbReference type="NCBI Taxonomy" id="2017149"/>
    <lineage>
        <taxon>Bacteria</taxon>
        <taxon>Candidatus Berkelbacteria</taxon>
    </lineage>
</organism>
<evidence type="ECO:0000256" key="6">
    <source>
        <dbReference type="ARBA" id="ARBA00022989"/>
    </source>
</evidence>
<keyword evidence="7 8" id="KW-0472">Membrane</keyword>
<feature type="domain" description="Type II secretion system protein GspF" evidence="9">
    <location>
        <begin position="158"/>
        <end position="280"/>
    </location>
</feature>
<dbReference type="Pfam" id="PF00482">
    <property type="entry name" value="T2SSF"/>
    <property type="match status" value="2"/>
</dbReference>
<comment type="subcellular location">
    <subcellularLocation>
        <location evidence="1">Cell inner membrane</location>
        <topology evidence="1">Multi-pass membrane protein</topology>
    </subcellularLocation>
</comment>
<dbReference type="PANTHER" id="PTHR30012">
    <property type="entry name" value="GENERAL SECRETION PATHWAY PROTEIN"/>
    <property type="match status" value="1"/>
</dbReference>
<evidence type="ECO:0000259" key="9">
    <source>
        <dbReference type="Pfam" id="PF00482"/>
    </source>
</evidence>
<name>A0A554LHB1_9BACT</name>
<evidence type="ECO:0000256" key="5">
    <source>
        <dbReference type="ARBA" id="ARBA00022692"/>
    </source>
</evidence>
<dbReference type="PANTHER" id="PTHR30012:SF0">
    <property type="entry name" value="TYPE II SECRETION SYSTEM PROTEIN F-RELATED"/>
    <property type="match status" value="1"/>
</dbReference>
<evidence type="ECO:0000256" key="2">
    <source>
        <dbReference type="ARBA" id="ARBA00005745"/>
    </source>
</evidence>
<dbReference type="Proteomes" id="UP000318296">
    <property type="component" value="Unassembled WGS sequence"/>
</dbReference>
<accession>A0A554LHB1</accession>
<dbReference type="Gene3D" id="1.20.81.30">
    <property type="entry name" value="Type II secretion system (T2SS), domain F"/>
    <property type="match status" value="2"/>
</dbReference>
<dbReference type="FunFam" id="1.20.81.30:FF:000001">
    <property type="entry name" value="Type II secretion system protein F"/>
    <property type="match status" value="1"/>
</dbReference>
<dbReference type="EMBL" id="VMGH01000021">
    <property type="protein sequence ID" value="TSC92059.1"/>
    <property type="molecule type" value="Genomic_DNA"/>
</dbReference>
<evidence type="ECO:0000256" key="8">
    <source>
        <dbReference type="SAM" id="Phobius"/>
    </source>
</evidence>
<evidence type="ECO:0000256" key="1">
    <source>
        <dbReference type="ARBA" id="ARBA00004429"/>
    </source>
</evidence>
<reference evidence="10 11" key="1">
    <citation type="submission" date="2017-07" db="EMBL/GenBank/DDBJ databases">
        <title>Mechanisms for carbon and nitrogen cycling indicate functional differentiation within the Candidate Phyla Radiation.</title>
        <authorList>
            <person name="Danczak R.E."/>
            <person name="Johnston M.D."/>
            <person name="Kenah C."/>
            <person name="Slattery M."/>
            <person name="Wrighton K.C."/>
            <person name="Wilkins M.J."/>
        </authorList>
    </citation>
    <scope>NUCLEOTIDE SEQUENCE [LARGE SCALE GENOMIC DNA]</scope>
    <source>
        <strain evidence="10">Licking1014_96</strain>
    </source>
</reference>